<dbReference type="InterPro" id="IPR005158">
    <property type="entry name" value="BTAD"/>
</dbReference>
<dbReference type="SUPFAM" id="SSF48452">
    <property type="entry name" value="TPR-like"/>
    <property type="match status" value="1"/>
</dbReference>
<proteinExistence type="inferred from homology"/>
<dbReference type="PROSITE" id="PS51755">
    <property type="entry name" value="OMPR_PHOB"/>
    <property type="match status" value="1"/>
</dbReference>
<feature type="region of interest" description="Disordered" evidence="7">
    <location>
        <begin position="258"/>
        <end position="284"/>
    </location>
</feature>
<dbReference type="PANTHER" id="PTHR35807">
    <property type="entry name" value="TRANSCRIPTIONAL REGULATOR REDD-RELATED"/>
    <property type="match status" value="1"/>
</dbReference>
<dbReference type="InterPro" id="IPR027417">
    <property type="entry name" value="P-loop_NTPase"/>
</dbReference>
<dbReference type="Pfam" id="PF03704">
    <property type="entry name" value="BTAD"/>
    <property type="match status" value="1"/>
</dbReference>
<gene>
    <name evidence="9" type="ORF">FH965_37705</name>
</gene>
<dbReference type="Gene3D" id="1.10.10.10">
    <property type="entry name" value="Winged helix-like DNA-binding domain superfamily/Winged helix DNA-binding domain"/>
    <property type="match status" value="1"/>
</dbReference>
<name>A0A516RIX1_STRST</name>
<dbReference type="GO" id="GO:0003677">
    <property type="term" value="F:DNA binding"/>
    <property type="evidence" value="ECO:0007669"/>
    <property type="project" value="UniProtKB-UniRule"/>
</dbReference>
<dbReference type="PANTHER" id="PTHR35807:SF1">
    <property type="entry name" value="TRANSCRIPTIONAL REGULATOR REDD"/>
    <property type="match status" value="1"/>
</dbReference>
<dbReference type="InterPro" id="IPR016032">
    <property type="entry name" value="Sig_transdc_resp-reg_C-effctor"/>
</dbReference>
<dbReference type="CDD" id="cd15831">
    <property type="entry name" value="BTAD"/>
    <property type="match status" value="1"/>
</dbReference>
<dbReference type="InterPro" id="IPR011990">
    <property type="entry name" value="TPR-like_helical_dom_sf"/>
</dbReference>
<organism evidence="9 10">
    <name type="scientific">Streptomyces spectabilis</name>
    <dbReference type="NCBI Taxonomy" id="68270"/>
    <lineage>
        <taxon>Bacteria</taxon>
        <taxon>Bacillati</taxon>
        <taxon>Actinomycetota</taxon>
        <taxon>Actinomycetes</taxon>
        <taxon>Kitasatosporales</taxon>
        <taxon>Streptomycetaceae</taxon>
        <taxon>Streptomyces</taxon>
    </lineage>
</organism>
<dbReference type="SMART" id="SM00862">
    <property type="entry name" value="Trans_reg_C"/>
    <property type="match status" value="1"/>
</dbReference>
<dbReference type="GO" id="GO:0000160">
    <property type="term" value="P:phosphorelay signal transduction system"/>
    <property type="evidence" value="ECO:0007669"/>
    <property type="project" value="UniProtKB-KW"/>
</dbReference>
<evidence type="ECO:0000259" key="8">
    <source>
        <dbReference type="PROSITE" id="PS51755"/>
    </source>
</evidence>
<evidence type="ECO:0000256" key="1">
    <source>
        <dbReference type="ARBA" id="ARBA00005820"/>
    </source>
</evidence>
<keyword evidence="4 6" id="KW-0238">DNA-binding</keyword>
<evidence type="ECO:0000256" key="3">
    <source>
        <dbReference type="ARBA" id="ARBA00023015"/>
    </source>
</evidence>
<keyword evidence="5" id="KW-0804">Transcription</keyword>
<comment type="similarity">
    <text evidence="1">Belongs to the AfsR/DnrI/RedD regulatory family.</text>
</comment>
<dbReference type="Pfam" id="PF00931">
    <property type="entry name" value="NB-ARC"/>
    <property type="match status" value="1"/>
</dbReference>
<dbReference type="EMBL" id="CP040916">
    <property type="protein sequence ID" value="QDQ15584.1"/>
    <property type="molecule type" value="Genomic_DNA"/>
</dbReference>
<evidence type="ECO:0000256" key="6">
    <source>
        <dbReference type="PROSITE-ProRule" id="PRU01091"/>
    </source>
</evidence>
<evidence type="ECO:0000256" key="2">
    <source>
        <dbReference type="ARBA" id="ARBA00023012"/>
    </source>
</evidence>
<dbReference type="InterPro" id="IPR001867">
    <property type="entry name" value="OmpR/PhoB-type_DNA-bd"/>
</dbReference>
<sequence length="875" mass="93378">MHGRQGGLSFRLLGPVGGRAGDEPLPVGSPQQQAVLAMLLLREGRTVSMAELVDGLWGEEPPRTAHRTVLTYVSRLRTVLEPGRRSGESGHVLVSVPGGYALRAEGIEVDSVRFEREAADRSGGVRAVHDRLEGALGRWRGAALAGVPGPWAQRERDRLEELRSTAREALFGHALDLGRHAQVMPELQTMAAEFPLRERLSELLMLALYRCGRQAEALAVHRAAQEALRTELGIAPSASLAEMQRRILAADPGLMVSGEQSGAGGRAARPAAPAPSVRPLPQQLPSDIADFTGRGAAVDAILAVLDGGGEDQKHAVTVCTVSGTAGVGKTAVAVHIAHALGEAYPDGRLHVDLGAGSTPADPASVLADFLAALGTPSDRIPLGLDQRAALYRTLLADRRVLLVLDNALDAEQIRPLLPGTAGCAVLVTCRSRDLALPGAHRFDLDVPPESEALALLAAIVGPERVNAEPEAARALVEACGRLPLAVRIAASRLDGRPGRSIASLEQRLHDERARLDELRVGGLAVASAFRLGYGALPPDAARAFRLLALSDAPDLPLPVAAALLDTDERTAEHLAETLVDAGMLESHTPDRYRFHDLLRLYARHGTEHTDRPAEYEAALVRVAELLIATALRAARAVVPAEPPSAWLRPVRHSGVAFAGAEEVREWFGAEHALLTAAVNQLLPWGPQALRTAIELLGVVAVSGHFMGRAHYLEISRIAGAAADRALVRQDPEYRARALHTRAWLAFLAAQHEAAEADLRTALRCAAETGSALRHHMSGILLALVLWATDRPEEAERTMHEAQRFAGDIQDPASPASVAQYVARLYTALGSRRPDVTVMTPLMRTADATGESLTTAEGLQRLGNLLQRPDSRRPGG</sequence>
<dbReference type="SUPFAM" id="SSF52540">
    <property type="entry name" value="P-loop containing nucleoside triphosphate hydrolases"/>
    <property type="match status" value="1"/>
</dbReference>
<evidence type="ECO:0000256" key="5">
    <source>
        <dbReference type="ARBA" id="ARBA00023163"/>
    </source>
</evidence>
<feature type="domain" description="OmpR/PhoB-type" evidence="8">
    <location>
        <begin position="1"/>
        <end position="104"/>
    </location>
</feature>
<evidence type="ECO:0000256" key="4">
    <source>
        <dbReference type="ARBA" id="ARBA00023125"/>
    </source>
</evidence>
<dbReference type="GO" id="GO:0006355">
    <property type="term" value="P:regulation of DNA-templated transcription"/>
    <property type="evidence" value="ECO:0007669"/>
    <property type="project" value="InterPro"/>
</dbReference>
<dbReference type="AlphaFoldDB" id="A0A516RIX1"/>
<dbReference type="SMART" id="SM01043">
    <property type="entry name" value="BTAD"/>
    <property type="match status" value="1"/>
</dbReference>
<dbReference type="InterPro" id="IPR051677">
    <property type="entry name" value="AfsR-DnrI-RedD_regulator"/>
</dbReference>
<dbReference type="InterPro" id="IPR002182">
    <property type="entry name" value="NB-ARC"/>
</dbReference>
<feature type="DNA-binding region" description="OmpR/PhoB-type" evidence="6">
    <location>
        <begin position="1"/>
        <end position="104"/>
    </location>
</feature>
<protein>
    <submittedName>
        <fullName evidence="9">AfsR family transcriptional regulator</fullName>
    </submittedName>
</protein>
<accession>A0A516RIX1</accession>
<reference evidence="9 10" key="1">
    <citation type="journal article" date="2019" name="J. Ind. Microbiol. Biotechnol.">
        <title>The complete genomic sequence of Streptomyces spectabilis NRRL-2792 and identification of secondary metabolite biosynthetic gene clusters.</title>
        <authorList>
            <person name="Sinha A."/>
            <person name="Phillips-Salemka S."/>
            <person name="Niraula T.A."/>
            <person name="Short K.A."/>
            <person name="Niraula N.P."/>
        </authorList>
    </citation>
    <scope>NUCLEOTIDE SEQUENCE [LARGE SCALE GENOMIC DNA]</scope>
    <source>
        <strain evidence="9 10">NRRL 2792</strain>
    </source>
</reference>
<dbReference type="Gene3D" id="3.40.50.300">
    <property type="entry name" value="P-loop containing nucleotide triphosphate hydrolases"/>
    <property type="match status" value="1"/>
</dbReference>
<dbReference type="Gene3D" id="1.25.40.10">
    <property type="entry name" value="Tetratricopeptide repeat domain"/>
    <property type="match status" value="2"/>
</dbReference>
<dbReference type="SUPFAM" id="SSF46894">
    <property type="entry name" value="C-terminal effector domain of the bipartite response regulators"/>
    <property type="match status" value="1"/>
</dbReference>
<evidence type="ECO:0000256" key="7">
    <source>
        <dbReference type="SAM" id="MobiDB-lite"/>
    </source>
</evidence>
<keyword evidence="2" id="KW-0902">Two-component regulatory system</keyword>
<dbReference type="PRINTS" id="PR00364">
    <property type="entry name" value="DISEASERSIST"/>
</dbReference>
<dbReference type="Proteomes" id="UP000316806">
    <property type="component" value="Chromosome"/>
</dbReference>
<dbReference type="InterPro" id="IPR036388">
    <property type="entry name" value="WH-like_DNA-bd_sf"/>
</dbReference>
<dbReference type="GO" id="GO:0043531">
    <property type="term" value="F:ADP binding"/>
    <property type="evidence" value="ECO:0007669"/>
    <property type="project" value="InterPro"/>
</dbReference>
<keyword evidence="3" id="KW-0805">Transcription regulation</keyword>
<dbReference type="Pfam" id="PF00486">
    <property type="entry name" value="Trans_reg_C"/>
    <property type="match status" value="1"/>
</dbReference>
<evidence type="ECO:0000313" key="10">
    <source>
        <dbReference type="Proteomes" id="UP000316806"/>
    </source>
</evidence>
<dbReference type="RefSeq" id="WP_144322786.1">
    <property type="nucleotide sequence ID" value="NZ_CP040916.1"/>
</dbReference>
<evidence type="ECO:0000313" key="9">
    <source>
        <dbReference type="EMBL" id="QDQ15584.1"/>
    </source>
</evidence>